<dbReference type="Proteomes" id="UP001208041">
    <property type="component" value="Unassembled WGS sequence"/>
</dbReference>
<reference evidence="1" key="1">
    <citation type="submission" date="2022-10" db="EMBL/GenBank/DDBJ databases">
        <authorList>
            <person name="Yue Y."/>
        </authorList>
    </citation>
    <scope>NUCLEOTIDE SEQUENCE</scope>
    <source>
        <strain evidence="1">Z654</strain>
    </source>
</reference>
<proteinExistence type="predicted"/>
<accession>A0AAE3J177</accession>
<dbReference type="EMBL" id="JAOYFC010000002">
    <property type="protein sequence ID" value="MCV6824648.1"/>
    <property type="molecule type" value="Genomic_DNA"/>
</dbReference>
<gene>
    <name evidence="1" type="ORF">OH136_08780</name>
</gene>
<keyword evidence="2" id="KW-1185">Reference proteome</keyword>
<dbReference type="AlphaFoldDB" id="A0AAE3J177"/>
<dbReference type="Gene3D" id="3.40.980.10">
    <property type="entry name" value="MoaB/Mog-like domain"/>
    <property type="match status" value="1"/>
</dbReference>
<name>A0AAE3J177_9RHOB</name>
<protein>
    <submittedName>
        <fullName evidence="1">Molybdopterin-binding protein</fullName>
    </submittedName>
</protein>
<dbReference type="SUPFAM" id="SSF53218">
    <property type="entry name" value="Molybdenum cofactor biosynthesis proteins"/>
    <property type="match status" value="1"/>
</dbReference>
<dbReference type="CDD" id="cd03522">
    <property type="entry name" value="MoeA_like"/>
    <property type="match status" value="1"/>
</dbReference>
<sequence>MKFGPVPTETALGAILAHSVSVGDTGELRLRKGITLTQKEIDLLLQAGIEEVSVARLGPHDLDENTAATRVAEALVEGCDELRLSNAGTGRVNIFAKAAGVTRVDAAKIHALNAIDPMITVATAPPYARAAKGQMIATVKIISYGVAESHIAEVADIAVGGLGLETPVYSTACMIETVGQAKSDKGFEATRARVETLGVHLTRGPRIDHNVEAISEALQAAKQEVLLILTASATSDIDDIAPTALKQAGGKVTCYGMPVDPGNLLFFGTLGPKPVIGLPGCARSPALNGADWVLERLLCGIDVTQSDISKMGVGGLLKEIPTRPHPRSRTESE</sequence>
<dbReference type="RefSeq" id="WP_263953506.1">
    <property type="nucleotide sequence ID" value="NZ_JAOYFC010000002.1"/>
</dbReference>
<evidence type="ECO:0000313" key="2">
    <source>
        <dbReference type="Proteomes" id="UP001208041"/>
    </source>
</evidence>
<comment type="caution">
    <text evidence="1">The sequence shown here is derived from an EMBL/GenBank/DDBJ whole genome shotgun (WGS) entry which is preliminary data.</text>
</comment>
<dbReference type="InterPro" id="IPR036425">
    <property type="entry name" value="MoaB/Mog-like_dom_sf"/>
</dbReference>
<organism evidence="1 2">
    <name type="scientific">Halocynthiibacter halioticoli</name>
    <dbReference type="NCBI Taxonomy" id="2986804"/>
    <lineage>
        <taxon>Bacteria</taxon>
        <taxon>Pseudomonadati</taxon>
        <taxon>Pseudomonadota</taxon>
        <taxon>Alphaproteobacteria</taxon>
        <taxon>Rhodobacterales</taxon>
        <taxon>Paracoccaceae</taxon>
        <taxon>Halocynthiibacter</taxon>
    </lineage>
</organism>
<evidence type="ECO:0000313" key="1">
    <source>
        <dbReference type="EMBL" id="MCV6824648.1"/>
    </source>
</evidence>